<organism evidence="2 3">
    <name type="scientific">Helianthus annuus</name>
    <name type="common">Common sunflower</name>
    <dbReference type="NCBI Taxonomy" id="4232"/>
    <lineage>
        <taxon>Eukaryota</taxon>
        <taxon>Viridiplantae</taxon>
        <taxon>Streptophyta</taxon>
        <taxon>Embryophyta</taxon>
        <taxon>Tracheophyta</taxon>
        <taxon>Spermatophyta</taxon>
        <taxon>Magnoliopsida</taxon>
        <taxon>eudicotyledons</taxon>
        <taxon>Gunneridae</taxon>
        <taxon>Pentapetalae</taxon>
        <taxon>asterids</taxon>
        <taxon>campanulids</taxon>
        <taxon>Asterales</taxon>
        <taxon>Asteraceae</taxon>
        <taxon>Asteroideae</taxon>
        <taxon>Heliantheae alliance</taxon>
        <taxon>Heliantheae</taxon>
        <taxon>Helianthus</taxon>
    </lineage>
</organism>
<dbReference type="AlphaFoldDB" id="A0A9K3E7J3"/>
<accession>A0A9K3E7J3</accession>
<name>A0A9K3E7J3_HELAN</name>
<feature type="region of interest" description="Disordered" evidence="1">
    <location>
        <begin position="1"/>
        <end position="21"/>
    </location>
</feature>
<protein>
    <submittedName>
        <fullName evidence="2">Uncharacterized protein</fullName>
    </submittedName>
</protein>
<gene>
    <name evidence="2" type="ORF">HanXRQr2_Chr14g0634141</name>
</gene>
<dbReference type="Gramene" id="mRNA:HanXRQr2_Chr14g0634141">
    <property type="protein sequence ID" value="mRNA:HanXRQr2_Chr14g0634141"/>
    <property type="gene ID" value="HanXRQr2_Chr14g0634141"/>
</dbReference>
<comment type="caution">
    <text evidence="2">The sequence shown here is derived from an EMBL/GenBank/DDBJ whole genome shotgun (WGS) entry which is preliminary data.</text>
</comment>
<dbReference type="EMBL" id="MNCJ02000329">
    <property type="protein sequence ID" value="KAF5768243.1"/>
    <property type="molecule type" value="Genomic_DNA"/>
</dbReference>
<evidence type="ECO:0000313" key="2">
    <source>
        <dbReference type="EMBL" id="KAF5768243.1"/>
    </source>
</evidence>
<sequence length="281" mass="32577">MAPKVQKDKPTKKTDKTEEQIMSEPRHNMVAFLDLEGKVDDYKEIMQWLRESRINEVVTFPTPVYKSLIKAFWETVKIIEFDGKEVIQGQVHKLNVDISPEILNTVLELQDDANAPFSIPIMCTRGCLLRMKYTGDIFAGQINKANLPLWYKFLLYVLIQCLSKSRAGYDKVGNDLVGLMVALILNKPFSISQFIFTNMKDNLRRTGTRTSGNKFWMYPRFMQMIMNVQHPDLPKAANDILKIDAMLENSLWIFKGFSAKRYKESDPPRKMFASQMMRNQS</sequence>
<proteinExistence type="predicted"/>
<evidence type="ECO:0000313" key="3">
    <source>
        <dbReference type="Proteomes" id="UP000215914"/>
    </source>
</evidence>
<dbReference type="Proteomes" id="UP000215914">
    <property type="component" value="Unassembled WGS sequence"/>
</dbReference>
<reference evidence="2" key="2">
    <citation type="submission" date="2020-06" db="EMBL/GenBank/DDBJ databases">
        <title>Helianthus annuus Genome sequencing and assembly Release 2.</title>
        <authorList>
            <person name="Gouzy J."/>
            <person name="Langlade N."/>
            <person name="Munos S."/>
        </authorList>
    </citation>
    <scope>NUCLEOTIDE SEQUENCE</scope>
    <source>
        <tissue evidence="2">Leaves</tissue>
    </source>
</reference>
<keyword evidence="3" id="KW-1185">Reference proteome</keyword>
<evidence type="ECO:0000256" key="1">
    <source>
        <dbReference type="SAM" id="MobiDB-lite"/>
    </source>
</evidence>
<reference evidence="2" key="1">
    <citation type="journal article" date="2017" name="Nature">
        <title>The sunflower genome provides insights into oil metabolism, flowering and Asterid evolution.</title>
        <authorList>
            <person name="Badouin H."/>
            <person name="Gouzy J."/>
            <person name="Grassa C.J."/>
            <person name="Murat F."/>
            <person name="Staton S.E."/>
            <person name="Cottret L."/>
            <person name="Lelandais-Briere C."/>
            <person name="Owens G.L."/>
            <person name="Carrere S."/>
            <person name="Mayjonade B."/>
            <person name="Legrand L."/>
            <person name="Gill N."/>
            <person name="Kane N.C."/>
            <person name="Bowers J.E."/>
            <person name="Hubner S."/>
            <person name="Bellec A."/>
            <person name="Berard A."/>
            <person name="Berges H."/>
            <person name="Blanchet N."/>
            <person name="Boniface M.C."/>
            <person name="Brunel D."/>
            <person name="Catrice O."/>
            <person name="Chaidir N."/>
            <person name="Claudel C."/>
            <person name="Donnadieu C."/>
            <person name="Faraut T."/>
            <person name="Fievet G."/>
            <person name="Helmstetter N."/>
            <person name="King M."/>
            <person name="Knapp S.J."/>
            <person name="Lai Z."/>
            <person name="Le Paslier M.C."/>
            <person name="Lippi Y."/>
            <person name="Lorenzon L."/>
            <person name="Mandel J.R."/>
            <person name="Marage G."/>
            <person name="Marchand G."/>
            <person name="Marquand E."/>
            <person name="Bret-Mestries E."/>
            <person name="Morien E."/>
            <person name="Nambeesan S."/>
            <person name="Nguyen T."/>
            <person name="Pegot-Espagnet P."/>
            <person name="Pouilly N."/>
            <person name="Raftis F."/>
            <person name="Sallet E."/>
            <person name="Schiex T."/>
            <person name="Thomas J."/>
            <person name="Vandecasteele C."/>
            <person name="Vares D."/>
            <person name="Vear F."/>
            <person name="Vautrin S."/>
            <person name="Crespi M."/>
            <person name="Mangin B."/>
            <person name="Burke J.M."/>
            <person name="Salse J."/>
            <person name="Munos S."/>
            <person name="Vincourt P."/>
            <person name="Rieseberg L.H."/>
            <person name="Langlade N.B."/>
        </authorList>
    </citation>
    <scope>NUCLEOTIDE SEQUENCE</scope>
    <source>
        <tissue evidence="2">Leaves</tissue>
    </source>
</reference>